<feature type="region of interest" description="Disordered" evidence="11">
    <location>
        <begin position="561"/>
        <end position="580"/>
    </location>
</feature>
<keyword evidence="3" id="KW-0540">Nuclease</keyword>
<reference evidence="13" key="3">
    <citation type="submission" date="2025-09" db="UniProtKB">
        <authorList>
            <consortium name="Ensembl"/>
        </authorList>
    </citation>
    <scope>IDENTIFICATION</scope>
</reference>
<dbReference type="InterPro" id="IPR021869">
    <property type="entry name" value="RNase_Zc3h12_NYN"/>
</dbReference>
<evidence type="ECO:0000256" key="8">
    <source>
        <dbReference type="ARBA" id="ARBA00022833"/>
    </source>
</evidence>
<keyword evidence="4 10" id="KW-0479">Metal-binding</keyword>
<dbReference type="GO" id="GO:0016787">
    <property type="term" value="F:hydrolase activity"/>
    <property type="evidence" value="ECO:0007669"/>
    <property type="project" value="UniProtKB-KW"/>
</dbReference>
<evidence type="ECO:0000259" key="12">
    <source>
        <dbReference type="PROSITE" id="PS50103"/>
    </source>
</evidence>
<evidence type="ECO:0000256" key="9">
    <source>
        <dbReference type="ARBA" id="ARBA00022842"/>
    </source>
</evidence>
<dbReference type="GO" id="GO:0004521">
    <property type="term" value="F:RNA endonuclease activity"/>
    <property type="evidence" value="ECO:0007669"/>
    <property type="project" value="TreeGrafter"/>
</dbReference>
<evidence type="ECO:0000256" key="7">
    <source>
        <dbReference type="ARBA" id="ARBA00022801"/>
    </source>
</evidence>
<dbReference type="InterPro" id="IPR040546">
    <property type="entry name" value="Rege-1_UBA-like"/>
</dbReference>
<dbReference type="Pfam" id="PF18561">
    <property type="entry name" value="Regnase_1_C"/>
    <property type="match status" value="1"/>
</dbReference>
<feature type="region of interest" description="Disordered" evidence="11">
    <location>
        <begin position="98"/>
        <end position="140"/>
    </location>
</feature>
<evidence type="ECO:0000313" key="13">
    <source>
        <dbReference type="Ensembl" id="ENSSFOP00015053594.1"/>
    </source>
</evidence>
<keyword evidence="9" id="KW-0460">Magnesium</keyword>
<keyword evidence="6 10" id="KW-0863">Zinc-finger</keyword>
<dbReference type="CTD" id="798235"/>
<evidence type="ECO:0000313" key="14">
    <source>
        <dbReference type="Proteomes" id="UP000694397"/>
    </source>
</evidence>
<dbReference type="PANTHER" id="PTHR12876:SF10">
    <property type="entry name" value="ENDORIBONUCLEASE ZC3H12A"/>
    <property type="match status" value="1"/>
</dbReference>
<evidence type="ECO:0000256" key="5">
    <source>
        <dbReference type="ARBA" id="ARBA00022759"/>
    </source>
</evidence>
<dbReference type="AlphaFoldDB" id="A0A8C9TJ84"/>
<dbReference type="Gene3D" id="3.40.50.11980">
    <property type="match status" value="1"/>
</dbReference>
<name>A0A8C9TJ84_SCLFO</name>
<dbReference type="FunFam" id="3.40.50.11980:FF:000001">
    <property type="entry name" value="ZC3H12A isoform 1"/>
    <property type="match status" value="1"/>
</dbReference>
<organism evidence="13 14">
    <name type="scientific">Scleropages formosus</name>
    <name type="common">Asian bonytongue</name>
    <name type="synonym">Osteoglossum formosum</name>
    <dbReference type="NCBI Taxonomy" id="113540"/>
    <lineage>
        <taxon>Eukaryota</taxon>
        <taxon>Metazoa</taxon>
        <taxon>Chordata</taxon>
        <taxon>Craniata</taxon>
        <taxon>Vertebrata</taxon>
        <taxon>Euteleostomi</taxon>
        <taxon>Actinopterygii</taxon>
        <taxon>Neopterygii</taxon>
        <taxon>Teleostei</taxon>
        <taxon>Osteoglossocephala</taxon>
        <taxon>Osteoglossomorpha</taxon>
        <taxon>Osteoglossiformes</taxon>
        <taxon>Osteoglossidae</taxon>
        <taxon>Scleropages</taxon>
    </lineage>
</organism>
<dbReference type="GeneTree" id="ENSGT00940000155107"/>
<dbReference type="InterPro" id="IPR051101">
    <property type="entry name" value="ZC3H12/N4BP1_RNase_Reg"/>
</dbReference>
<dbReference type="PROSITE" id="PS50103">
    <property type="entry name" value="ZF_C3H1"/>
    <property type="match status" value="1"/>
</dbReference>
<protein>
    <submittedName>
        <fullName evidence="13">Zinc finger CCCH-type containing 12Aa</fullName>
    </submittedName>
</protein>
<keyword evidence="5" id="KW-0255">Endonuclease</keyword>
<feature type="zinc finger region" description="C3H1-type" evidence="10">
    <location>
        <begin position="308"/>
        <end position="333"/>
    </location>
</feature>
<dbReference type="InterPro" id="IPR040757">
    <property type="entry name" value="Regnase_1/ZC3H12_C"/>
</dbReference>
<reference evidence="13" key="2">
    <citation type="submission" date="2025-08" db="UniProtKB">
        <authorList>
            <consortium name="Ensembl"/>
        </authorList>
    </citation>
    <scope>IDENTIFICATION</scope>
</reference>
<dbReference type="GO" id="GO:0005634">
    <property type="term" value="C:nucleus"/>
    <property type="evidence" value="ECO:0007669"/>
    <property type="project" value="TreeGrafter"/>
</dbReference>
<keyword evidence="14" id="KW-1185">Reference proteome</keyword>
<evidence type="ECO:0000256" key="4">
    <source>
        <dbReference type="ARBA" id="ARBA00022723"/>
    </source>
</evidence>
<dbReference type="Ensembl" id="ENSSFOT00015060423.1">
    <property type="protein sequence ID" value="ENSSFOP00015053594.1"/>
    <property type="gene ID" value="ENSSFOG00015030061.1"/>
</dbReference>
<evidence type="ECO:0000256" key="2">
    <source>
        <dbReference type="ARBA" id="ARBA00010922"/>
    </source>
</evidence>
<dbReference type="GO" id="GO:0003729">
    <property type="term" value="F:mRNA binding"/>
    <property type="evidence" value="ECO:0007669"/>
    <property type="project" value="TreeGrafter"/>
</dbReference>
<gene>
    <name evidence="13" type="primary">ZC3H12A</name>
    <name evidence="13" type="synonym">zc3h12a</name>
</gene>
<dbReference type="KEGG" id="sfm:108927805"/>
<feature type="compositionally biased region" description="Polar residues" evidence="11">
    <location>
        <begin position="562"/>
        <end position="576"/>
    </location>
</feature>
<accession>A0A8C9TJ84</accession>
<dbReference type="GO" id="GO:0008270">
    <property type="term" value="F:zinc ion binding"/>
    <property type="evidence" value="ECO:0007669"/>
    <property type="project" value="UniProtKB-KW"/>
</dbReference>
<comment type="cofactor">
    <cofactor evidence="1">
        <name>Mg(2+)</name>
        <dbReference type="ChEBI" id="CHEBI:18420"/>
    </cofactor>
</comment>
<dbReference type="OrthoDB" id="392925at2759"/>
<proteinExistence type="inferred from homology"/>
<reference evidence="13 14" key="1">
    <citation type="submission" date="2019-04" db="EMBL/GenBank/DDBJ databases">
        <authorList>
            <consortium name="Wellcome Sanger Institute Data Sharing"/>
        </authorList>
    </citation>
    <scope>NUCLEOTIDE SEQUENCE [LARGE SCALE GENOMIC DNA]</scope>
</reference>
<dbReference type="Pfam" id="PF11977">
    <property type="entry name" value="RNase_Zc3h12a"/>
    <property type="match status" value="1"/>
</dbReference>
<dbReference type="InterPro" id="IPR000571">
    <property type="entry name" value="Znf_CCCH"/>
</dbReference>
<evidence type="ECO:0000256" key="3">
    <source>
        <dbReference type="ARBA" id="ARBA00022722"/>
    </source>
</evidence>
<evidence type="ECO:0000256" key="1">
    <source>
        <dbReference type="ARBA" id="ARBA00001946"/>
    </source>
</evidence>
<keyword evidence="8 10" id="KW-0862">Zinc</keyword>
<feature type="compositionally biased region" description="Polar residues" evidence="11">
    <location>
        <begin position="118"/>
        <end position="131"/>
    </location>
</feature>
<dbReference type="GO" id="GO:0061158">
    <property type="term" value="P:3'-UTR-mediated mRNA destabilization"/>
    <property type="evidence" value="ECO:0007669"/>
    <property type="project" value="TreeGrafter"/>
</dbReference>
<evidence type="ECO:0000256" key="6">
    <source>
        <dbReference type="ARBA" id="ARBA00022771"/>
    </source>
</evidence>
<comment type="similarity">
    <text evidence="2">Belongs to the ZC3H12 family.</text>
</comment>
<dbReference type="PANTHER" id="PTHR12876">
    <property type="entry name" value="N4BP1-RELATED"/>
    <property type="match status" value="1"/>
</dbReference>
<feature type="region of interest" description="Disordered" evidence="11">
    <location>
        <begin position="355"/>
        <end position="378"/>
    </location>
</feature>
<dbReference type="Proteomes" id="UP000694397">
    <property type="component" value="Chromosome 19"/>
</dbReference>
<sequence length="646" mass="71372">MLAIGGVPTSPPAFCDAMDSGCWNTVPGEAPAPVGGPMGGPMGGPGQPDADEEFQLRVDFFLKLGYSVREVRAVLLKLGLAADTNAVLGELVRSGVAADRGPSPGAPVPVLVPRGGSSAKTPASLSATMPPSQEGEEEQENLLRPIVIDGSNVAMSHGNKEVFSCQGIRLAVNYFLDRGHTDIKVFVPLWRKEQPRPDVPISDQHILRNLEKKKIVVFTPSRRVGGRRVVCYDDRFIVKLAHETDGVIVSNDTYRDLQSERPEWKRFIEERLLMYSFVNDKFMPPDDPLGRHGPSLDNFLRKKPQVSEQKRQPCPYGKKCTYGIKCKFYHPERAHQSQRSLADELRENAKLSAVKEDKKPGLLKRGGQPDSCPFPSSAPLEQELERKLSVDGVRSPRKAQQLKENVPLCWSGSPWSEWPRHPSPGGMDSSLLHSSWEHLDSGLGSYESLRNHNHSNPCGAEVPQWRCSSASPKQPYRHGGDVERQEAFPPCSTCSSVVPPACLHQYARGHNGDFTAALLPGYSRYGGHLYPAVGRHFSLPSKLERGATVSHQEEYWALRAGSPSSLPDPHQTSSHLAQGHAPPYRERWTLPHQAAFEAEREEVRKKLQAIFSPDHVDKVMSMFPQQLDPQKLAAEILSLKSQGGIP</sequence>
<keyword evidence="7" id="KW-0378">Hydrolase</keyword>
<evidence type="ECO:0000256" key="11">
    <source>
        <dbReference type="SAM" id="MobiDB-lite"/>
    </source>
</evidence>
<dbReference type="CDD" id="cd18729">
    <property type="entry name" value="PIN_Zc3h12-like"/>
    <property type="match status" value="1"/>
</dbReference>
<dbReference type="Pfam" id="PF18039">
    <property type="entry name" value="UBA_6"/>
    <property type="match status" value="1"/>
</dbReference>
<feature type="domain" description="C3H1-type" evidence="12">
    <location>
        <begin position="308"/>
        <end position="333"/>
    </location>
</feature>
<evidence type="ECO:0000256" key="10">
    <source>
        <dbReference type="PROSITE-ProRule" id="PRU00723"/>
    </source>
</evidence>
<dbReference type="GO" id="GO:0036464">
    <property type="term" value="C:cytoplasmic ribonucleoprotein granule"/>
    <property type="evidence" value="ECO:0007669"/>
    <property type="project" value="TreeGrafter"/>
</dbReference>